<evidence type="ECO:0000313" key="4">
    <source>
        <dbReference type="Proteomes" id="UP000185911"/>
    </source>
</evidence>
<sequence length="206" mass="21612">MTTQHPLVFRQRLSQSGATLIEALISILIMSIGLLGIAGMQLKAISYQKNAWSTHRVAEITNDIAERILANPTGAKNGNYAYTADYATGKAATPSSNNCRTSSASCTTAQIAADDIADLLNKAQTILPGGAAQITGTPATGMVVTTMFMDKEFVDPASGALLPSTTCTSTIDASTSDIAWRNCCPAAASVPDGVRCRRFNLVPIEP</sequence>
<dbReference type="Pfam" id="PF22150">
    <property type="entry name" value="Tt1218-like"/>
    <property type="match status" value="1"/>
</dbReference>
<name>A0A1Q8YA06_9BURK</name>
<accession>A0A1Q8YA06</accession>
<reference evidence="3 4" key="1">
    <citation type="submission" date="2017-01" db="EMBL/GenBank/DDBJ databases">
        <title>Genome sequence of Rhodoferax antarcticus ANT.BR, a psychrophilic purple nonsulfur bacterium from an Antarctic microbial mat.</title>
        <authorList>
            <person name="Baker J."/>
            <person name="Riester C."/>
            <person name="Skinner B."/>
            <person name="Newell A."/>
            <person name="Swingley W."/>
            <person name="Madigan M."/>
            <person name="Jung D."/>
            <person name="Asao M."/>
            <person name="Chen M."/>
            <person name="Loughlin P."/>
            <person name="Pan H."/>
            <person name="Lin S."/>
            <person name="Li N."/>
            <person name="Shaw J."/>
            <person name="Prado M."/>
            <person name="Sherman C."/>
            <person name="Li X."/>
            <person name="Tang J."/>
            <person name="Blankenship R."/>
            <person name="Zhao T."/>
            <person name="Touchman J."/>
            <person name="Sattley M."/>
        </authorList>
    </citation>
    <scope>NUCLEOTIDE SEQUENCE [LARGE SCALE GENOMIC DNA]</scope>
    <source>
        <strain evidence="3 4">ANT.BR</strain>
    </source>
</reference>
<dbReference type="InterPro" id="IPR013362">
    <property type="entry name" value="Pilus_4_PilV"/>
</dbReference>
<feature type="transmembrane region" description="Helical" evidence="1">
    <location>
        <begin position="20"/>
        <end position="40"/>
    </location>
</feature>
<dbReference type="NCBIfam" id="TIGR02523">
    <property type="entry name" value="type_IV_pilV"/>
    <property type="match status" value="1"/>
</dbReference>
<comment type="caution">
    <text evidence="3">The sequence shown here is derived from an EMBL/GenBank/DDBJ whole genome shotgun (WGS) entry which is preliminary data.</text>
</comment>
<dbReference type="EMBL" id="MSYM01000018">
    <property type="protein sequence ID" value="OLP04777.1"/>
    <property type="molecule type" value="Genomic_DNA"/>
</dbReference>
<dbReference type="AlphaFoldDB" id="A0A1Q8YA06"/>
<evidence type="ECO:0000313" key="3">
    <source>
        <dbReference type="EMBL" id="OLP04777.1"/>
    </source>
</evidence>
<proteinExistence type="predicted"/>
<keyword evidence="1" id="KW-1133">Transmembrane helix</keyword>
<keyword evidence="1" id="KW-0472">Membrane</keyword>
<gene>
    <name evidence="3" type="primary">pilV</name>
    <name evidence="3" type="ORF">BLL52_3593</name>
</gene>
<dbReference type="InterPro" id="IPR012902">
    <property type="entry name" value="N_methyl_site"/>
</dbReference>
<organism evidence="3 4">
    <name type="scientific">Rhodoferax antarcticus ANT.BR</name>
    <dbReference type="NCBI Taxonomy" id="1111071"/>
    <lineage>
        <taxon>Bacteria</taxon>
        <taxon>Pseudomonadati</taxon>
        <taxon>Pseudomonadota</taxon>
        <taxon>Betaproteobacteria</taxon>
        <taxon>Burkholderiales</taxon>
        <taxon>Comamonadaceae</taxon>
        <taxon>Rhodoferax</taxon>
    </lineage>
</organism>
<protein>
    <submittedName>
        <fullName evidence="3">Type IV pilus modification protein PilV</fullName>
    </submittedName>
</protein>
<keyword evidence="1" id="KW-0812">Transmembrane</keyword>
<dbReference type="STRING" id="81479.RA876_11860"/>
<feature type="domain" description="Type IV pilin Tt1218-like" evidence="2">
    <location>
        <begin position="40"/>
        <end position="116"/>
    </location>
</feature>
<dbReference type="InterPro" id="IPR054402">
    <property type="entry name" value="Tt1218-like_dom"/>
</dbReference>
<dbReference type="RefSeq" id="WP_075587729.1">
    <property type="nucleotide sequence ID" value="NZ_MSYM01000018.1"/>
</dbReference>
<dbReference type="Proteomes" id="UP000185911">
    <property type="component" value="Unassembled WGS sequence"/>
</dbReference>
<evidence type="ECO:0000259" key="2">
    <source>
        <dbReference type="Pfam" id="PF22150"/>
    </source>
</evidence>
<keyword evidence="4" id="KW-1185">Reference proteome</keyword>
<dbReference type="Pfam" id="PF07963">
    <property type="entry name" value="N_methyl"/>
    <property type="match status" value="1"/>
</dbReference>
<evidence type="ECO:0000256" key="1">
    <source>
        <dbReference type="SAM" id="Phobius"/>
    </source>
</evidence>